<proteinExistence type="predicted"/>
<dbReference type="SUPFAM" id="SSF53920">
    <property type="entry name" value="Fe-only hydrogenase"/>
    <property type="match status" value="1"/>
</dbReference>
<reference evidence="10 11" key="1">
    <citation type="submission" date="2016-11" db="EMBL/GenBank/DDBJ databases">
        <authorList>
            <person name="Jaros S."/>
            <person name="Januszkiewicz K."/>
            <person name="Wedrychowicz H."/>
        </authorList>
    </citation>
    <scope>NUCLEOTIDE SEQUENCE [LARGE SCALE GENOMIC DNA]</scope>
    <source>
        <strain evidence="10 11">DSM 10502</strain>
    </source>
</reference>
<dbReference type="Pfam" id="PF13510">
    <property type="entry name" value="Fer2_4"/>
    <property type="match status" value="1"/>
</dbReference>
<dbReference type="Pfam" id="PF02256">
    <property type="entry name" value="Fe_hyd_SSU"/>
    <property type="match status" value="1"/>
</dbReference>
<dbReference type="PROSITE" id="PS51085">
    <property type="entry name" value="2FE2S_FER_2"/>
    <property type="match status" value="1"/>
</dbReference>
<comment type="cofactor">
    <cofactor evidence="1">
        <name>[4Fe-4S] cluster</name>
        <dbReference type="ChEBI" id="CHEBI:49883"/>
    </cofactor>
</comment>
<dbReference type="Pfam" id="PF10588">
    <property type="entry name" value="NADH-G_4Fe-4S_3"/>
    <property type="match status" value="1"/>
</dbReference>
<evidence type="ECO:0000259" key="7">
    <source>
        <dbReference type="PROSITE" id="PS51085"/>
    </source>
</evidence>
<organism evidence="10 11">
    <name type="scientific">Schwartzia succinivorans DSM 10502</name>
    <dbReference type="NCBI Taxonomy" id="1123243"/>
    <lineage>
        <taxon>Bacteria</taxon>
        <taxon>Bacillati</taxon>
        <taxon>Bacillota</taxon>
        <taxon>Negativicutes</taxon>
        <taxon>Selenomonadales</taxon>
        <taxon>Selenomonadaceae</taxon>
        <taxon>Schwartzia</taxon>
    </lineage>
</organism>
<gene>
    <name evidence="10" type="ORF">SAMN02745190_02168</name>
</gene>
<dbReference type="OrthoDB" id="9805142at2"/>
<dbReference type="PROSITE" id="PS51839">
    <property type="entry name" value="4FE4S_HC3"/>
    <property type="match status" value="1"/>
</dbReference>
<evidence type="ECO:0000256" key="3">
    <source>
        <dbReference type="ARBA" id="ARBA00022723"/>
    </source>
</evidence>
<keyword evidence="11" id="KW-1185">Reference proteome</keyword>
<dbReference type="Gene3D" id="3.30.70.20">
    <property type="match status" value="1"/>
</dbReference>
<dbReference type="InterPro" id="IPR050340">
    <property type="entry name" value="Cytosolic_Fe-S_CAF"/>
</dbReference>
<dbReference type="STRING" id="1123243.SAMN02745190_02168"/>
<dbReference type="NCBIfam" id="TIGR02512">
    <property type="entry name" value="FeFe_hydrog_A"/>
    <property type="match status" value="1"/>
</dbReference>
<feature type="domain" description="4Fe-4S His(Cys)3-ligated-type" evidence="9">
    <location>
        <begin position="80"/>
        <end position="119"/>
    </location>
</feature>
<dbReference type="EMBL" id="FQUG01000010">
    <property type="protein sequence ID" value="SHF24268.1"/>
    <property type="molecule type" value="Genomic_DNA"/>
</dbReference>
<dbReference type="GO" id="GO:0008137">
    <property type="term" value="F:NADH dehydrogenase (ubiquinone) activity"/>
    <property type="evidence" value="ECO:0007669"/>
    <property type="project" value="InterPro"/>
</dbReference>
<dbReference type="Gene3D" id="3.40.950.10">
    <property type="entry name" value="Fe-only Hydrogenase (Larger Subunit), Chain L, domain 3"/>
    <property type="match status" value="1"/>
</dbReference>
<evidence type="ECO:0000256" key="1">
    <source>
        <dbReference type="ARBA" id="ARBA00001966"/>
    </source>
</evidence>
<name>A0A1M5A1V0_9FIRM</name>
<dbReference type="SMART" id="SM00902">
    <property type="entry name" value="Fe_hyd_SSU"/>
    <property type="match status" value="1"/>
</dbReference>
<keyword evidence="2" id="KW-0004">4Fe-4S</keyword>
<evidence type="ECO:0000256" key="2">
    <source>
        <dbReference type="ARBA" id="ARBA00022485"/>
    </source>
</evidence>
<dbReference type="SMART" id="SM00929">
    <property type="entry name" value="NADH-G_4Fe-4S_3"/>
    <property type="match status" value="1"/>
</dbReference>
<dbReference type="Proteomes" id="UP000184404">
    <property type="component" value="Unassembled WGS sequence"/>
</dbReference>
<dbReference type="SUPFAM" id="SSF54862">
    <property type="entry name" value="4Fe-4S ferredoxins"/>
    <property type="match status" value="1"/>
</dbReference>
<dbReference type="InterPro" id="IPR019574">
    <property type="entry name" value="NADH_UbQ_OxRdtase_Gsu_4Fe4S-bd"/>
</dbReference>
<dbReference type="Pfam" id="PF02906">
    <property type="entry name" value="Fe_hyd_lg_C"/>
    <property type="match status" value="1"/>
</dbReference>
<dbReference type="RefSeq" id="WP_072936284.1">
    <property type="nucleotide sequence ID" value="NZ_FQUG01000010.1"/>
</dbReference>
<accession>A0A1M5A1V0</accession>
<dbReference type="InterPro" id="IPR013352">
    <property type="entry name" value="Fe_hydrogenase_subset"/>
</dbReference>
<dbReference type="PROSITE" id="PS00641">
    <property type="entry name" value="COMPLEX1_75K_1"/>
    <property type="match status" value="1"/>
</dbReference>
<dbReference type="InterPro" id="IPR036010">
    <property type="entry name" value="2Fe-2S_ferredoxin-like_sf"/>
</dbReference>
<evidence type="ECO:0000256" key="4">
    <source>
        <dbReference type="ARBA" id="ARBA00022737"/>
    </source>
</evidence>
<dbReference type="PROSITE" id="PS00198">
    <property type="entry name" value="4FE4S_FER_1"/>
    <property type="match status" value="1"/>
</dbReference>
<keyword evidence="6" id="KW-0411">Iron-sulfur</keyword>
<dbReference type="InterPro" id="IPR017900">
    <property type="entry name" value="4Fe4S_Fe_S_CS"/>
</dbReference>
<dbReference type="Gene3D" id="4.10.260.20">
    <property type="entry name" value="Iron hydrogenase, small subunit"/>
    <property type="match status" value="1"/>
</dbReference>
<dbReference type="GO" id="GO:0008901">
    <property type="term" value="F:ferredoxin hydrogenase activity"/>
    <property type="evidence" value="ECO:0007669"/>
    <property type="project" value="InterPro"/>
</dbReference>
<evidence type="ECO:0000256" key="5">
    <source>
        <dbReference type="ARBA" id="ARBA00023004"/>
    </source>
</evidence>
<evidence type="ECO:0000313" key="11">
    <source>
        <dbReference type="Proteomes" id="UP000184404"/>
    </source>
</evidence>
<dbReference type="Gene3D" id="3.10.20.740">
    <property type="match status" value="1"/>
</dbReference>
<dbReference type="InterPro" id="IPR036991">
    <property type="entry name" value="Fe_hydrogenase_ssu_sf"/>
</dbReference>
<evidence type="ECO:0000259" key="9">
    <source>
        <dbReference type="PROSITE" id="PS51839"/>
    </source>
</evidence>
<keyword evidence="5" id="KW-0408">Iron</keyword>
<feature type="domain" description="4Fe-4S ferredoxin-type" evidence="8">
    <location>
        <begin position="182"/>
        <end position="211"/>
    </location>
</feature>
<dbReference type="GO" id="GO:0005506">
    <property type="term" value="F:iron ion binding"/>
    <property type="evidence" value="ECO:0007669"/>
    <property type="project" value="InterPro"/>
</dbReference>
<dbReference type="GO" id="GO:0051539">
    <property type="term" value="F:4 iron, 4 sulfur cluster binding"/>
    <property type="evidence" value="ECO:0007669"/>
    <property type="project" value="UniProtKB-KW"/>
</dbReference>
<dbReference type="InterPro" id="IPR000283">
    <property type="entry name" value="NADH_UbQ_OxRdtase_75kDa_su_CS"/>
</dbReference>
<sequence>MEMVHLKINNIPVEAPKGTKIIEAAKLIGIDIPHLCYHPDQRVKARCRLCSVQVAGKKKLLASCSTEVWEGMEVFTDTQVVRDAQVGILQLIMADHGGNCLTCSRNGTCELQALCTRFNVLDPHLPNVNKKRQAVNTNPSIVRDPSKCIKCGRCIRACKDVQGIEAITFANRSDKIIVTTPFDIPMEKTDCTLCGQCSLVCPTGAIVEKDDTQLVLDALQDPEKHVVVQIAPSVRVSIGDAFGLEPGAIVTGQMVTALKMLGFDKVFDTNFGADLTIMEEGAEFIHRVQNGGVLPMMTSCSPGWINFIEKHYPELLPHLSSAKSPMSMFGAIAKTYYPKITGVPVDKIFTVSVMPCTAKKFEASRPEMGRDGRQDVDAVLTSRELIKLIKYVGLNLKNLPESDFDSPLGTSTGAAAIFGKTGGVMEAALRTVYEKLTGNDLPELEYKPVSLDKPASYPQLNQVRPNVREASFELGGRTFRIAVVHTLLAARLMMEKVKNGTANYDFIEIMACPGGCIGGGGQPIGTTNAKRDERIKALEKIDKDLPLHKSHENPDIQKLYKDYLGEPLGEMAHKLLHTHYRKVCLMYEFH</sequence>
<dbReference type="SUPFAM" id="SSF54292">
    <property type="entry name" value="2Fe-2S ferredoxin-like"/>
    <property type="match status" value="1"/>
</dbReference>
<dbReference type="InterPro" id="IPR009016">
    <property type="entry name" value="Fe_hydrogenase"/>
</dbReference>
<feature type="domain" description="2Fe-2S ferredoxin-type" evidence="7">
    <location>
        <begin position="2"/>
        <end position="80"/>
    </location>
</feature>
<keyword evidence="4" id="KW-0677">Repeat</keyword>
<protein>
    <submittedName>
        <fullName evidence="10">NAD(P)-dependent iron-only hydrogenase catalytic subunit</fullName>
    </submittedName>
</protein>
<dbReference type="InterPro" id="IPR003149">
    <property type="entry name" value="Fe_hydrogenase_ssu"/>
</dbReference>
<dbReference type="InterPro" id="IPR004108">
    <property type="entry name" value="Fe_hydrogenase_lsu_C"/>
</dbReference>
<dbReference type="AlphaFoldDB" id="A0A1M5A1V0"/>
<dbReference type="Gene3D" id="3.40.50.1780">
    <property type="match status" value="1"/>
</dbReference>
<dbReference type="PROSITE" id="PS51379">
    <property type="entry name" value="4FE4S_FER_2"/>
    <property type="match status" value="2"/>
</dbReference>
<keyword evidence="3" id="KW-0479">Metal-binding</keyword>
<dbReference type="CDD" id="cd00207">
    <property type="entry name" value="fer2"/>
    <property type="match status" value="1"/>
</dbReference>
<dbReference type="FunFam" id="3.30.70.20:FF:000035">
    <property type="entry name" value="Iron hydrogenase 1"/>
    <property type="match status" value="1"/>
</dbReference>
<dbReference type="PANTHER" id="PTHR11615">
    <property type="entry name" value="NITRATE, FORMATE, IRON DEHYDROGENASE"/>
    <property type="match status" value="1"/>
</dbReference>
<evidence type="ECO:0000259" key="8">
    <source>
        <dbReference type="PROSITE" id="PS51379"/>
    </source>
</evidence>
<dbReference type="NCBIfam" id="NF040763">
    <property type="entry name" value="FeFe_hydrog_A6"/>
    <property type="match status" value="1"/>
</dbReference>
<feature type="domain" description="4Fe-4S ferredoxin-type" evidence="8">
    <location>
        <begin position="139"/>
        <end position="169"/>
    </location>
</feature>
<dbReference type="GO" id="GO:0016020">
    <property type="term" value="C:membrane"/>
    <property type="evidence" value="ECO:0007669"/>
    <property type="project" value="InterPro"/>
</dbReference>
<evidence type="ECO:0000256" key="6">
    <source>
        <dbReference type="ARBA" id="ARBA00023014"/>
    </source>
</evidence>
<dbReference type="Pfam" id="PF12838">
    <property type="entry name" value="Fer4_7"/>
    <property type="match status" value="1"/>
</dbReference>
<dbReference type="InterPro" id="IPR017896">
    <property type="entry name" value="4Fe4S_Fe-S-bd"/>
</dbReference>
<dbReference type="GO" id="GO:0042773">
    <property type="term" value="P:ATP synthesis coupled electron transport"/>
    <property type="evidence" value="ECO:0007669"/>
    <property type="project" value="InterPro"/>
</dbReference>
<dbReference type="InterPro" id="IPR049830">
    <property type="entry name" value="HndD"/>
</dbReference>
<evidence type="ECO:0000313" key="10">
    <source>
        <dbReference type="EMBL" id="SHF24268.1"/>
    </source>
</evidence>
<dbReference type="InterPro" id="IPR001041">
    <property type="entry name" value="2Fe-2S_ferredoxin-type"/>
</dbReference>